<dbReference type="EMBL" id="CAJNJQ010000023">
    <property type="protein sequence ID" value="CAE7051506.1"/>
    <property type="molecule type" value="Genomic_DNA"/>
</dbReference>
<evidence type="ECO:0000256" key="3">
    <source>
        <dbReference type="PROSITE-ProRule" id="PRU00221"/>
    </source>
</evidence>
<dbReference type="PROSITE" id="PS50837">
    <property type="entry name" value="NACHT"/>
    <property type="match status" value="1"/>
</dbReference>
<evidence type="ECO:0000313" key="7">
    <source>
        <dbReference type="Proteomes" id="UP000663827"/>
    </source>
</evidence>
<dbReference type="InterPro" id="IPR056884">
    <property type="entry name" value="NPHP3-like_N"/>
</dbReference>
<feature type="repeat" description="WD" evidence="3">
    <location>
        <begin position="1006"/>
        <end position="1038"/>
    </location>
</feature>
<keyword evidence="1 3" id="KW-0853">WD repeat</keyword>
<dbReference type="SUPFAM" id="SSF52540">
    <property type="entry name" value="P-loop containing nucleoside triphosphate hydrolases"/>
    <property type="match status" value="1"/>
</dbReference>
<feature type="repeat" description="WD" evidence="3">
    <location>
        <begin position="1227"/>
        <end position="1268"/>
    </location>
</feature>
<feature type="repeat" description="WD" evidence="3">
    <location>
        <begin position="1093"/>
        <end position="1134"/>
    </location>
</feature>
<evidence type="ECO:0000256" key="1">
    <source>
        <dbReference type="ARBA" id="ARBA00022574"/>
    </source>
</evidence>
<evidence type="ECO:0000313" key="6">
    <source>
        <dbReference type="EMBL" id="CAE7051506.1"/>
    </source>
</evidence>
<dbReference type="PROSITE" id="PS50294">
    <property type="entry name" value="WD_REPEATS_REGION"/>
    <property type="match status" value="9"/>
</dbReference>
<feature type="repeat" description="WD" evidence="3">
    <location>
        <begin position="1054"/>
        <end position="1081"/>
    </location>
</feature>
<feature type="repeat" description="WD" evidence="3">
    <location>
        <begin position="878"/>
        <end position="910"/>
    </location>
</feature>
<accession>A0A8H3HT68</accession>
<gene>
    <name evidence="6" type="ORF">RDB_LOCUS1264</name>
</gene>
<dbReference type="InterPro" id="IPR019775">
    <property type="entry name" value="WD40_repeat_CS"/>
</dbReference>
<dbReference type="Gene3D" id="3.40.50.300">
    <property type="entry name" value="P-loop containing nucleotide triphosphate hydrolases"/>
    <property type="match status" value="1"/>
</dbReference>
<feature type="repeat" description="WD" evidence="3">
    <location>
        <begin position="921"/>
        <end position="961"/>
    </location>
</feature>
<keyword evidence="2" id="KW-0677">Repeat</keyword>
<comment type="caution">
    <text evidence="6">The sequence shown here is derived from an EMBL/GenBank/DDBJ whole genome shotgun (WGS) entry which is preliminary data.</text>
</comment>
<feature type="repeat" description="WD" evidence="3">
    <location>
        <begin position="799"/>
        <end position="833"/>
    </location>
</feature>
<feature type="region of interest" description="Disordered" evidence="4">
    <location>
        <begin position="1"/>
        <end position="53"/>
    </location>
</feature>
<dbReference type="Pfam" id="PF24883">
    <property type="entry name" value="NPHP3_N"/>
    <property type="match status" value="1"/>
</dbReference>
<dbReference type="PROSITE" id="PS00678">
    <property type="entry name" value="WD_REPEATS_1"/>
    <property type="match status" value="6"/>
</dbReference>
<evidence type="ECO:0000256" key="2">
    <source>
        <dbReference type="ARBA" id="ARBA00022737"/>
    </source>
</evidence>
<dbReference type="SMART" id="SM00320">
    <property type="entry name" value="WD40"/>
    <property type="match status" value="14"/>
</dbReference>
<protein>
    <recommendedName>
        <fullName evidence="5">NACHT domain-containing protein</fullName>
    </recommendedName>
</protein>
<dbReference type="InterPro" id="IPR020472">
    <property type="entry name" value="WD40_PAC1"/>
</dbReference>
<feature type="domain" description="NACHT" evidence="5">
    <location>
        <begin position="256"/>
        <end position="401"/>
    </location>
</feature>
<dbReference type="InterPro" id="IPR036322">
    <property type="entry name" value="WD40_repeat_dom_sf"/>
</dbReference>
<dbReference type="InterPro" id="IPR050349">
    <property type="entry name" value="WD_LIS1/nudF_dynein_reg"/>
</dbReference>
<dbReference type="PANTHER" id="PTHR44129">
    <property type="entry name" value="WD REPEAT-CONTAINING PROTEIN POP1"/>
    <property type="match status" value="1"/>
</dbReference>
<feature type="compositionally biased region" description="Low complexity" evidence="4">
    <location>
        <begin position="25"/>
        <end position="53"/>
    </location>
</feature>
<feature type="repeat" description="WD" evidence="3">
    <location>
        <begin position="1355"/>
        <end position="1385"/>
    </location>
</feature>
<feature type="repeat" description="WD" evidence="3">
    <location>
        <begin position="963"/>
        <end position="1004"/>
    </location>
</feature>
<dbReference type="SUPFAM" id="SSF50998">
    <property type="entry name" value="Quinoprotein alcohol dehydrogenase-like"/>
    <property type="match status" value="1"/>
</dbReference>
<proteinExistence type="predicted"/>
<dbReference type="Proteomes" id="UP000663827">
    <property type="component" value="Unassembled WGS sequence"/>
</dbReference>
<dbReference type="SUPFAM" id="SSF50978">
    <property type="entry name" value="WD40 repeat-like"/>
    <property type="match status" value="1"/>
</dbReference>
<dbReference type="InterPro" id="IPR001680">
    <property type="entry name" value="WD40_rpt"/>
</dbReference>
<feature type="repeat" description="WD" evidence="3">
    <location>
        <begin position="1270"/>
        <end position="1311"/>
    </location>
</feature>
<dbReference type="CDD" id="cd00200">
    <property type="entry name" value="WD40"/>
    <property type="match status" value="2"/>
</dbReference>
<dbReference type="Pfam" id="PF00400">
    <property type="entry name" value="WD40"/>
    <property type="match status" value="12"/>
</dbReference>
<dbReference type="PROSITE" id="PS50082">
    <property type="entry name" value="WD_REPEATS_2"/>
    <property type="match status" value="12"/>
</dbReference>
<reference evidence="6" key="1">
    <citation type="submission" date="2021-01" db="EMBL/GenBank/DDBJ databases">
        <authorList>
            <person name="Kaushik A."/>
        </authorList>
    </citation>
    <scope>NUCLEOTIDE SEQUENCE</scope>
    <source>
        <strain evidence="6">AG5</strain>
    </source>
</reference>
<name>A0A8H3HT68_9AGAM</name>
<sequence length="1495" mass="165626">MDFKDMFKGIFKRGRKKKPRHSTQASSSSADIPSPESSILGTSPPSGPSMGVSSLIVRPLTPLPVSSSFGPSQTESVSDTWTNLTAFVNLLHQAPGFAPIAAVIDNLSWFIRAHETFVISQRDYQTLRGQLEALFKDLLSHFSSGTPPSMTTSILNLCGAIGTELRQVHGTQDRDMISRLMQAEHDIDKITGCYRRIQGHLERVVEAQLNRLNPSMPARYNSADAHLVRRRECTANTRKQVLLDLAAWKDKPDGEKVCWINGMAGTGKTTITNTLCSTLDQSYELGASFFCARSLPACRDVKLILPTIAYQLARFSDPFRGALSQVLKSDPDVHTKVLRVQFQRMILEPLQAVKGSLPTKIVVVIDALDECDDGSGVGQILDVLLENSAELPVKFLVSSRPEYHIRDRIGKSSLRTQVILHELDGSMVKTDIETYLRAELALMSISVTDDQLDSLAERAGVLFIHAATAIRYLTNGEPLERLDTVLRGSTSEEEVSRHTKDIDDLYEAVLTSALGNPHLERAERQRIELVLYTVICLQEPLSIEGLAGLLDISSLKVAAALKPLWSVLHVSGWNIADRVNVLHASFPEYLLDPNRSGRFACEVESHNAKLAGFCFRRISHNIPQFNICGLESSYVFDQDVPDIDERRKHLIPIDLVYACLYWAVHLDLSGMPDGLGTELDDFFSKRLLLWMEVLNLRERIDRGIGLVEKGLSWLRVTGCFEGTTLAAQDARRFVTMFATSSVSRSTPHIYVSMLSSWPNHQPIAQNYIRQVLYPVSFKGIDAVKRQLGLLSSIPAGDIVCALAYSSNGRFFATGKDNGILQIWDATSCRMTIDPIKAHTKQIEAVAISPDGTRICSGSRDRTLCIWDAQNGQLVSGPLQRHTGWVMSVSYSPDGQWLASGSGDGTVRLWSTHDREIHGDPFTGQDGYFWCVRFSHNSSILAAGSDSLVHLWDISTGQMTRLLLQGHTSYVNEIAFLPNGIHLVSGSDDRTIRVWNVNTGQTEFGPFQEHLTEVTNIACSADGDFLASASVDGAIRVWDTDIWQVRPVIESPALIRSMTFAPDGSRLAAACDDRFIRVWDVQDLLEYRVVGNQHDGHSDWIRSVAFLPCGTQLISGSDDTTVCLWDLQSGKLLRSLSHGQNDRVRSVGTSTNGDLVYAILFNYMICVWETQTGQLIDTIGPLKLDGHHSLWYQQDWPADLILDERRVVCGSHSGRIYMWKGNELCFEVTGHDRPVYAIAFSPDRHSFVSVSETGEILLWSSATGERLLHLLTGHSAQIQTITFSPDGSLFASASRDGTIRLWSPTTGLMVREPLRGHTSCVNSVVFSRDGHQLVSGSQDMTARIWDVASGTPRAVLRWHTDQVLSVALSQDATQIVTGSADMTIRLSSISALEGAVLPCGVSSEDPPGIPASIAHDGRTQEWEMDKDGWVHDNQDRLLLWVPPDLRTILLWPQNSKLISRRGCIELDFSNARIGDRWESCYQPLKPMPNSPPAAAK</sequence>
<feature type="repeat" description="WD" evidence="3">
    <location>
        <begin position="835"/>
        <end position="876"/>
    </location>
</feature>
<feature type="compositionally biased region" description="Basic residues" evidence="4">
    <location>
        <begin position="10"/>
        <end position="21"/>
    </location>
</feature>
<organism evidence="6 7">
    <name type="scientific">Rhizoctonia solani</name>
    <dbReference type="NCBI Taxonomy" id="456999"/>
    <lineage>
        <taxon>Eukaryota</taxon>
        <taxon>Fungi</taxon>
        <taxon>Dikarya</taxon>
        <taxon>Basidiomycota</taxon>
        <taxon>Agaricomycotina</taxon>
        <taxon>Agaricomycetes</taxon>
        <taxon>Cantharellales</taxon>
        <taxon>Ceratobasidiaceae</taxon>
        <taxon>Rhizoctonia</taxon>
    </lineage>
</organism>
<dbReference type="Gene3D" id="2.130.10.10">
    <property type="entry name" value="YVTN repeat-like/Quinoprotein amine dehydrogenase"/>
    <property type="match status" value="5"/>
</dbReference>
<dbReference type="InterPro" id="IPR015943">
    <property type="entry name" value="WD40/YVTN_repeat-like_dom_sf"/>
</dbReference>
<dbReference type="InterPro" id="IPR011047">
    <property type="entry name" value="Quinoprotein_ADH-like_sf"/>
</dbReference>
<evidence type="ECO:0000256" key="4">
    <source>
        <dbReference type="SAM" id="MobiDB-lite"/>
    </source>
</evidence>
<dbReference type="PRINTS" id="PR00320">
    <property type="entry name" value="GPROTEINBRPT"/>
</dbReference>
<dbReference type="InterPro" id="IPR027417">
    <property type="entry name" value="P-loop_NTPase"/>
</dbReference>
<feature type="repeat" description="WD" evidence="3">
    <location>
        <begin position="1313"/>
        <end position="1354"/>
    </location>
</feature>
<evidence type="ECO:0000259" key="5">
    <source>
        <dbReference type="PROSITE" id="PS50837"/>
    </source>
</evidence>
<dbReference type="InterPro" id="IPR007111">
    <property type="entry name" value="NACHT_NTPase"/>
</dbReference>